<feature type="domain" description="HTH cro/C1-type" evidence="1">
    <location>
        <begin position="10"/>
        <end position="64"/>
    </location>
</feature>
<dbReference type="STRING" id="1408254.T458_06920"/>
<dbReference type="HOGENOM" id="CLU_2615101_0_0_9"/>
<dbReference type="AlphaFoldDB" id="V6MB28"/>
<gene>
    <name evidence="2" type="ORF">T458_06920</name>
</gene>
<comment type="caution">
    <text evidence="2">The sequence shown here is derived from an EMBL/GenBank/DDBJ whole genome shotgun (WGS) entry which is preliminary data.</text>
</comment>
<sequence length="78" mass="8960">MVVNLTKGDVIAIRLASDMNQQQFAKHIGVSQSFLSDIENGRRRVSPYFVWKLTRKIDASDPALQERIRRLSVVADFR</sequence>
<organism evidence="2 3">
    <name type="scientific">Brevibacillus panacihumi W25</name>
    <dbReference type="NCBI Taxonomy" id="1408254"/>
    <lineage>
        <taxon>Bacteria</taxon>
        <taxon>Bacillati</taxon>
        <taxon>Bacillota</taxon>
        <taxon>Bacilli</taxon>
        <taxon>Bacillales</taxon>
        <taxon>Paenibacillaceae</taxon>
        <taxon>Brevibacillus</taxon>
    </lineage>
</organism>
<name>V6MB28_9BACL</name>
<evidence type="ECO:0000313" key="2">
    <source>
        <dbReference type="EMBL" id="EST55482.1"/>
    </source>
</evidence>
<dbReference type="OrthoDB" id="2003870at2"/>
<dbReference type="Proteomes" id="UP000017973">
    <property type="component" value="Unassembled WGS sequence"/>
</dbReference>
<reference evidence="2 3" key="1">
    <citation type="journal article" date="2014" name="Genome Announc.">
        <title>Draft Genome Sequence of Brevibacillus panacihumi Strain W25, a Halotolerant Hydrocarbon-Degrading Bacterium.</title>
        <authorList>
            <person name="Wang X."/>
            <person name="Jin D."/>
            <person name="Zhou L."/>
            <person name="Wu L."/>
            <person name="An W."/>
            <person name="Chen Y."/>
            <person name="Zhao L."/>
        </authorList>
    </citation>
    <scope>NUCLEOTIDE SEQUENCE [LARGE SCALE GENOMIC DNA]</scope>
    <source>
        <strain evidence="2 3">W25</strain>
    </source>
</reference>
<dbReference type="SUPFAM" id="SSF47413">
    <property type="entry name" value="lambda repressor-like DNA-binding domains"/>
    <property type="match status" value="1"/>
</dbReference>
<dbReference type="PROSITE" id="PS50943">
    <property type="entry name" value="HTH_CROC1"/>
    <property type="match status" value="1"/>
</dbReference>
<dbReference type="InterPro" id="IPR001387">
    <property type="entry name" value="Cro/C1-type_HTH"/>
</dbReference>
<evidence type="ECO:0000313" key="3">
    <source>
        <dbReference type="Proteomes" id="UP000017973"/>
    </source>
</evidence>
<dbReference type="GO" id="GO:0003677">
    <property type="term" value="F:DNA binding"/>
    <property type="evidence" value="ECO:0007669"/>
    <property type="project" value="InterPro"/>
</dbReference>
<dbReference type="CDD" id="cd00093">
    <property type="entry name" value="HTH_XRE"/>
    <property type="match status" value="1"/>
</dbReference>
<dbReference type="Pfam" id="PF01381">
    <property type="entry name" value="HTH_3"/>
    <property type="match status" value="1"/>
</dbReference>
<dbReference type="SMART" id="SM00530">
    <property type="entry name" value="HTH_XRE"/>
    <property type="match status" value="1"/>
</dbReference>
<accession>V6MB28</accession>
<keyword evidence="3" id="KW-1185">Reference proteome</keyword>
<dbReference type="Gene3D" id="1.10.260.40">
    <property type="entry name" value="lambda repressor-like DNA-binding domains"/>
    <property type="match status" value="1"/>
</dbReference>
<proteinExistence type="predicted"/>
<protein>
    <submittedName>
        <fullName evidence="2">XRE family transcriptional regulator</fullName>
    </submittedName>
</protein>
<dbReference type="EMBL" id="AYJU01000003">
    <property type="protein sequence ID" value="EST55482.1"/>
    <property type="molecule type" value="Genomic_DNA"/>
</dbReference>
<dbReference type="InterPro" id="IPR010982">
    <property type="entry name" value="Lambda_DNA-bd_dom_sf"/>
</dbReference>
<evidence type="ECO:0000259" key="1">
    <source>
        <dbReference type="PROSITE" id="PS50943"/>
    </source>
</evidence>